<feature type="domain" description="DUF4097" evidence="3">
    <location>
        <begin position="176"/>
        <end position="254"/>
    </location>
</feature>
<comment type="caution">
    <text evidence="4">The sequence shown here is derived from an EMBL/GenBank/DDBJ whole genome shotgun (WGS) entry which is preliminary data.</text>
</comment>
<sequence length="257" mass="26183">MARPGLAIGGIALIVAGAAIGLGWWWPSTSEATAQVSEPVQRVRIAADSGSVHIRTADVRESTVVQRFDYRWGEPSRSYSVEGNELVLADCGNWCSVDYDVVVPMGTAVTGHADSGEVVLTGVASADVSADSGNVEVRNVPGPVTVQASSGNITLADIGDAVKATADSGHITGTGIKGRVEADADSGDVELTMAAAQEVRAQADSGNVEVAVPTGSYRVEGSSDSGDRDISIPTGGSGASVLLQLDTDSGDVTVRQA</sequence>
<keyword evidence="2" id="KW-0812">Transmembrane</keyword>
<proteinExistence type="predicted"/>
<dbReference type="Pfam" id="PF13349">
    <property type="entry name" value="DUF4097"/>
    <property type="match status" value="2"/>
</dbReference>
<keyword evidence="2" id="KW-0472">Membrane</keyword>
<evidence type="ECO:0000256" key="1">
    <source>
        <dbReference type="SAM" id="MobiDB-lite"/>
    </source>
</evidence>
<keyword evidence="2" id="KW-1133">Transmembrane helix</keyword>
<evidence type="ECO:0000313" key="4">
    <source>
        <dbReference type="EMBL" id="MBP2179928.1"/>
    </source>
</evidence>
<feature type="region of interest" description="Disordered" evidence="1">
    <location>
        <begin position="213"/>
        <end position="238"/>
    </location>
</feature>
<organism evidence="4 5">
    <name type="scientific">Amycolatopsis magusensis</name>
    <dbReference type="NCBI Taxonomy" id="882444"/>
    <lineage>
        <taxon>Bacteria</taxon>
        <taxon>Bacillati</taxon>
        <taxon>Actinomycetota</taxon>
        <taxon>Actinomycetes</taxon>
        <taxon>Pseudonocardiales</taxon>
        <taxon>Pseudonocardiaceae</taxon>
        <taxon>Amycolatopsis</taxon>
    </lineage>
</organism>
<accession>A0ABS4PKH3</accession>
<protein>
    <recommendedName>
        <fullName evidence="3">DUF4097 domain-containing protein</fullName>
    </recommendedName>
</protein>
<reference evidence="4 5" key="1">
    <citation type="submission" date="2021-03" db="EMBL/GenBank/DDBJ databases">
        <title>Sequencing the genomes of 1000 actinobacteria strains.</title>
        <authorList>
            <person name="Klenk H.-P."/>
        </authorList>
    </citation>
    <scope>NUCLEOTIDE SEQUENCE [LARGE SCALE GENOMIC DNA]</scope>
    <source>
        <strain evidence="4 5">DSM 45510</strain>
    </source>
</reference>
<name>A0ABS4PKH3_9PSEU</name>
<evidence type="ECO:0000256" key="2">
    <source>
        <dbReference type="SAM" id="Phobius"/>
    </source>
</evidence>
<dbReference type="EMBL" id="JAGGMS010000001">
    <property type="protein sequence ID" value="MBP2179928.1"/>
    <property type="molecule type" value="Genomic_DNA"/>
</dbReference>
<evidence type="ECO:0000259" key="3">
    <source>
        <dbReference type="Pfam" id="PF13349"/>
    </source>
</evidence>
<dbReference type="RefSeq" id="WP_209663576.1">
    <property type="nucleotide sequence ID" value="NZ_JAGGMS010000001.1"/>
</dbReference>
<keyword evidence="5" id="KW-1185">Reference proteome</keyword>
<feature type="domain" description="DUF4097" evidence="3">
    <location>
        <begin position="43"/>
        <end position="172"/>
    </location>
</feature>
<feature type="transmembrane region" description="Helical" evidence="2">
    <location>
        <begin position="7"/>
        <end position="26"/>
    </location>
</feature>
<gene>
    <name evidence="4" type="ORF">JOM49_001454</name>
</gene>
<dbReference type="Proteomes" id="UP000741013">
    <property type="component" value="Unassembled WGS sequence"/>
</dbReference>
<evidence type="ECO:0000313" key="5">
    <source>
        <dbReference type="Proteomes" id="UP000741013"/>
    </source>
</evidence>
<dbReference type="InterPro" id="IPR025164">
    <property type="entry name" value="Toastrack_DUF4097"/>
</dbReference>